<dbReference type="InterPro" id="IPR050962">
    <property type="entry name" value="Phosphate-bind_PstS"/>
</dbReference>
<reference evidence="8" key="1">
    <citation type="submission" date="2021-04" db="EMBL/GenBank/DDBJ databases">
        <title>Genome based classification of Actinospica acidithermotolerans sp. nov., an actinobacterium isolated from an Indonesian hot spring.</title>
        <authorList>
            <person name="Kusuma A.B."/>
            <person name="Putra K.E."/>
            <person name="Nafisah S."/>
            <person name="Loh J."/>
            <person name="Nouioui I."/>
            <person name="Goodfellow M."/>
        </authorList>
    </citation>
    <scope>NUCLEOTIDE SEQUENCE</scope>
    <source>
        <strain evidence="8">CSCA 57</strain>
    </source>
</reference>
<dbReference type="InterPro" id="IPR005673">
    <property type="entry name" value="ABC_phos-bd_PstS"/>
</dbReference>
<name>A0A941EWD6_9ACTN</name>
<evidence type="ECO:0000256" key="2">
    <source>
        <dbReference type="ARBA" id="ARBA00022448"/>
    </source>
</evidence>
<evidence type="ECO:0000256" key="6">
    <source>
        <dbReference type="SAM" id="MobiDB-lite"/>
    </source>
</evidence>
<evidence type="ECO:0000256" key="1">
    <source>
        <dbReference type="ARBA" id="ARBA00008725"/>
    </source>
</evidence>
<feature type="region of interest" description="Disordered" evidence="6">
    <location>
        <begin position="13"/>
        <end position="32"/>
    </location>
</feature>
<keyword evidence="3 4" id="KW-0592">Phosphate transport</keyword>
<dbReference type="PIRSF" id="PIRSF002756">
    <property type="entry name" value="PstS"/>
    <property type="match status" value="1"/>
</dbReference>
<dbReference type="SUPFAM" id="SSF53850">
    <property type="entry name" value="Periplasmic binding protein-like II"/>
    <property type="match status" value="1"/>
</dbReference>
<dbReference type="GO" id="GO:0043190">
    <property type="term" value="C:ATP-binding cassette (ABC) transporter complex"/>
    <property type="evidence" value="ECO:0007669"/>
    <property type="project" value="InterPro"/>
</dbReference>
<protein>
    <recommendedName>
        <fullName evidence="4">Phosphate-binding protein</fullName>
    </recommendedName>
</protein>
<keyword evidence="2 4" id="KW-0813">Transport</keyword>
<dbReference type="Gene3D" id="3.40.190.10">
    <property type="entry name" value="Periplasmic binding protein-like II"/>
    <property type="match status" value="2"/>
</dbReference>
<feature type="binding site" evidence="5">
    <location>
        <position position="99"/>
    </location>
    <ligand>
        <name>phosphate</name>
        <dbReference type="ChEBI" id="CHEBI:43474"/>
    </ligand>
</feature>
<accession>A0A941EWD6</accession>
<proteinExistence type="inferred from homology"/>
<comment type="similarity">
    <text evidence="1 4">Belongs to the PstS family.</text>
</comment>
<dbReference type="EMBL" id="JAGSOG010000219">
    <property type="protein sequence ID" value="MBR7837648.1"/>
    <property type="molecule type" value="Genomic_DNA"/>
</dbReference>
<sequence length="363" mass="36111">MAVAAALALSACGSDNGASTASTTPASSAGGSSASSTAAACPSGTLKAAGSTAQANAISQWTKDYQGQCTGVTVDYNANGSGAGVTSFIQKAADFAGSDYALSTTQAGQVTSAGRCGTGSAVDIPVVPGAIAVIFNVPGVTSLNLSAKVLAGIYNGTITTWNDAQIKADNPSATLPALKIQPFMRSDTSGTSYNFSAYLNALGGFSAANKQFPSKVAQGVKGSSAVAAKVKSTSGAIGYAEYSYATQDSLSYAEVSNASGAFVQLTQANAANFIAKAKVTQNGSDTKLAFDYTYAASDAYPATLVTYEIACGTGNDATQLPLIKGFLNYITSSAAQGELTSLGYVPLPSSIAAADATAIASLS</sequence>
<keyword evidence="9" id="KW-1185">Reference proteome</keyword>
<dbReference type="CDD" id="cd13565">
    <property type="entry name" value="PBP2_PstS"/>
    <property type="match status" value="1"/>
</dbReference>
<dbReference type="Pfam" id="PF12849">
    <property type="entry name" value="PBP_like_2"/>
    <property type="match status" value="1"/>
</dbReference>
<feature type="binding site" evidence="5">
    <location>
        <begin position="189"/>
        <end position="191"/>
    </location>
    <ligand>
        <name>phosphate</name>
        <dbReference type="ChEBI" id="CHEBI:43474"/>
    </ligand>
</feature>
<dbReference type="InterPro" id="IPR024370">
    <property type="entry name" value="PBP_domain"/>
</dbReference>
<dbReference type="NCBIfam" id="TIGR00975">
    <property type="entry name" value="3a0107s03"/>
    <property type="match status" value="1"/>
</dbReference>
<evidence type="ECO:0000256" key="3">
    <source>
        <dbReference type="ARBA" id="ARBA00022592"/>
    </source>
</evidence>
<evidence type="ECO:0000313" key="8">
    <source>
        <dbReference type="EMBL" id="MBR7837648.1"/>
    </source>
</evidence>
<evidence type="ECO:0000256" key="4">
    <source>
        <dbReference type="PIRNR" id="PIRNR002756"/>
    </source>
</evidence>
<dbReference type="GO" id="GO:0035435">
    <property type="term" value="P:phosphate ion transmembrane transport"/>
    <property type="evidence" value="ECO:0007669"/>
    <property type="project" value="InterPro"/>
</dbReference>
<dbReference type="AlphaFoldDB" id="A0A941EWD6"/>
<dbReference type="GO" id="GO:0042301">
    <property type="term" value="F:phosphate ion binding"/>
    <property type="evidence" value="ECO:0007669"/>
    <property type="project" value="InterPro"/>
</dbReference>
<comment type="caution">
    <text evidence="8">The sequence shown here is derived from an EMBL/GenBank/DDBJ whole genome shotgun (WGS) entry which is preliminary data.</text>
</comment>
<evidence type="ECO:0000256" key="5">
    <source>
        <dbReference type="PIRSR" id="PIRSR002756-1"/>
    </source>
</evidence>
<feature type="binding site" evidence="5">
    <location>
        <position position="81"/>
    </location>
    <ligand>
        <name>phosphate</name>
        <dbReference type="ChEBI" id="CHEBI:43474"/>
    </ligand>
</feature>
<organism evidence="8 9">
    <name type="scientific">Actinospica durhamensis</name>
    <dbReference type="NCBI Taxonomy" id="1508375"/>
    <lineage>
        <taxon>Bacteria</taxon>
        <taxon>Bacillati</taxon>
        <taxon>Actinomycetota</taxon>
        <taxon>Actinomycetes</taxon>
        <taxon>Catenulisporales</taxon>
        <taxon>Actinospicaceae</taxon>
        <taxon>Actinospica</taxon>
    </lineage>
</organism>
<evidence type="ECO:0000259" key="7">
    <source>
        <dbReference type="Pfam" id="PF12849"/>
    </source>
</evidence>
<gene>
    <name evidence="8" type="primary">pstS</name>
    <name evidence="8" type="ORF">KDL01_30490</name>
</gene>
<feature type="binding site" evidence="5">
    <location>
        <begin position="51"/>
        <end position="53"/>
    </location>
    <ligand>
        <name>phosphate</name>
        <dbReference type="ChEBI" id="CHEBI:43474"/>
    </ligand>
</feature>
<dbReference type="PANTHER" id="PTHR42996">
    <property type="entry name" value="PHOSPHATE-BINDING PROTEIN PSTS"/>
    <property type="match status" value="1"/>
</dbReference>
<dbReference type="PANTHER" id="PTHR42996:SF1">
    <property type="entry name" value="PHOSPHATE-BINDING PROTEIN PSTS"/>
    <property type="match status" value="1"/>
</dbReference>
<evidence type="ECO:0000313" key="9">
    <source>
        <dbReference type="Proteomes" id="UP000675781"/>
    </source>
</evidence>
<dbReference type="Proteomes" id="UP000675781">
    <property type="component" value="Unassembled WGS sequence"/>
</dbReference>
<feature type="domain" description="PBP" evidence="7">
    <location>
        <begin position="36"/>
        <end position="333"/>
    </location>
</feature>